<reference evidence="3 4" key="1">
    <citation type="submission" date="2020-03" db="EMBL/GenBank/DDBJ databases">
        <title>Genomic analysis of Bacteroides faecium CBA7301.</title>
        <authorList>
            <person name="Kim J."/>
            <person name="Roh S.W."/>
        </authorList>
    </citation>
    <scope>NUCLEOTIDE SEQUENCE [LARGE SCALE GENOMIC DNA]</scope>
    <source>
        <strain evidence="3 4">CBA7301</strain>
    </source>
</reference>
<dbReference type="Proteomes" id="UP000501780">
    <property type="component" value="Chromosome"/>
</dbReference>
<dbReference type="Gene3D" id="2.40.128.350">
    <property type="match status" value="1"/>
</dbReference>
<dbReference type="InterPro" id="IPR024311">
    <property type="entry name" value="Lipocalin-like"/>
</dbReference>
<evidence type="ECO:0000313" key="3">
    <source>
        <dbReference type="EMBL" id="QIU97291.1"/>
    </source>
</evidence>
<keyword evidence="1" id="KW-0732">Signal</keyword>
<feature type="signal peptide" evidence="1">
    <location>
        <begin position="1"/>
        <end position="19"/>
    </location>
</feature>
<accession>A0A6H0KW50</accession>
<evidence type="ECO:0000313" key="4">
    <source>
        <dbReference type="Proteomes" id="UP000501780"/>
    </source>
</evidence>
<protein>
    <recommendedName>
        <fullName evidence="2">Lipocalin-like domain-containing protein</fullName>
    </recommendedName>
</protein>
<dbReference type="AlphaFoldDB" id="A0A6H0KW50"/>
<organism evidence="3 4">
    <name type="scientific">Bacteroides faecium</name>
    <dbReference type="NCBI Taxonomy" id="2715212"/>
    <lineage>
        <taxon>Bacteria</taxon>
        <taxon>Pseudomonadati</taxon>
        <taxon>Bacteroidota</taxon>
        <taxon>Bacteroidia</taxon>
        <taxon>Bacteroidales</taxon>
        <taxon>Bacteroidaceae</taxon>
        <taxon>Bacteroides</taxon>
    </lineage>
</organism>
<dbReference type="KEGG" id="bfc:BacF7301_25425"/>
<dbReference type="PROSITE" id="PS51257">
    <property type="entry name" value="PROKAR_LIPOPROTEIN"/>
    <property type="match status" value="1"/>
</dbReference>
<name>A0A6H0KW50_9BACE</name>
<sequence>MKKNLLYLLAFVCSVTLFSACSSDDDDDSKKNNGNEPGEEAVITAPDVVGTYWGNLNISMIADGSDQEIVIADGLPKFITFSQVSDTEIKIELKDFELFLNGQILKFGDIVIDKCAVKKEEGVSSYTGQQDLTFQGDAAALGTCNVIVAGTVEDMDANMTINVKVPALQQTVKVSFLGVKQVENPDKN</sequence>
<dbReference type="RefSeq" id="WP_167966986.1">
    <property type="nucleotide sequence ID" value="NZ_CP050831.1"/>
</dbReference>
<gene>
    <name evidence="3" type="ORF">BacF7301_25425</name>
</gene>
<proteinExistence type="predicted"/>
<dbReference type="Pfam" id="PF13944">
    <property type="entry name" value="Calycin_like"/>
    <property type="match status" value="1"/>
</dbReference>
<keyword evidence="4" id="KW-1185">Reference proteome</keyword>
<evidence type="ECO:0000259" key="2">
    <source>
        <dbReference type="Pfam" id="PF13944"/>
    </source>
</evidence>
<feature type="chain" id="PRO_5026308533" description="Lipocalin-like domain-containing protein" evidence="1">
    <location>
        <begin position="20"/>
        <end position="188"/>
    </location>
</feature>
<dbReference type="EMBL" id="CP050831">
    <property type="protein sequence ID" value="QIU97291.1"/>
    <property type="molecule type" value="Genomic_DNA"/>
</dbReference>
<feature type="domain" description="Lipocalin-like" evidence="2">
    <location>
        <begin position="49"/>
        <end position="178"/>
    </location>
</feature>
<evidence type="ECO:0000256" key="1">
    <source>
        <dbReference type="SAM" id="SignalP"/>
    </source>
</evidence>